<feature type="region of interest" description="Disordered" evidence="2">
    <location>
        <begin position="152"/>
        <end position="186"/>
    </location>
</feature>
<dbReference type="InterPro" id="IPR002508">
    <property type="entry name" value="MurNAc-LAA_cat"/>
</dbReference>
<dbReference type="Gene3D" id="2.60.40.3500">
    <property type="match status" value="1"/>
</dbReference>
<feature type="compositionally biased region" description="Polar residues" evidence="2">
    <location>
        <begin position="177"/>
        <end position="186"/>
    </location>
</feature>
<feature type="compositionally biased region" description="Low complexity" evidence="2">
    <location>
        <begin position="164"/>
        <end position="176"/>
    </location>
</feature>
<feature type="signal peptide" evidence="3">
    <location>
        <begin position="1"/>
        <end position="35"/>
    </location>
</feature>
<evidence type="ECO:0000256" key="1">
    <source>
        <dbReference type="ARBA" id="ARBA00022801"/>
    </source>
</evidence>
<dbReference type="PANTHER" id="PTHR30404">
    <property type="entry name" value="N-ACETYLMURAMOYL-L-ALANINE AMIDASE"/>
    <property type="match status" value="1"/>
</dbReference>
<feature type="chain" id="PRO_5047150339" evidence="3">
    <location>
        <begin position="36"/>
        <end position="488"/>
    </location>
</feature>
<protein>
    <submittedName>
        <fullName evidence="5">AMIN domain-containing protein</fullName>
    </submittedName>
</protein>
<dbReference type="SUPFAM" id="SSF55383">
    <property type="entry name" value="Copper amine oxidase, domain N"/>
    <property type="match status" value="1"/>
</dbReference>
<keyword evidence="6" id="KW-1185">Reference proteome</keyword>
<evidence type="ECO:0000313" key="6">
    <source>
        <dbReference type="Proteomes" id="UP000800303"/>
    </source>
</evidence>
<dbReference type="Pfam" id="PF11741">
    <property type="entry name" value="AMIN"/>
    <property type="match status" value="1"/>
</dbReference>
<dbReference type="Gene3D" id="3.30.457.10">
    <property type="entry name" value="Copper amine oxidase-like, N-terminal domain"/>
    <property type="match status" value="1"/>
</dbReference>
<dbReference type="EMBL" id="JAAFGS010000006">
    <property type="protein sequence ID" value="NGZ77102.1"/>
    <property type="molecule type" value="Genomic_DNA"/>
</dbReference>
<proteinExistence type="predicted"/>
<keyword evidence="1" id="KW-0378">Hydrolase</keyword>
<dbReference type="Gene3D" id="3.40.630.40">
    <property type="entry name" value="Zn-dependent exopeptidases"/>
    <property type="match status" value="1"/>
</dbReference>
<dbReference type="InterPro" id="IPR036582">
    <property type="entry name" value="Mao_N_sf"/>
</dbReference>
<dbReference type="InterPro" id="IPR050695">
    <property type="entry name" value="N-acetylmuramoyl_amidase_3"/>
</dbReference>
<evidence type="ECO:0000259" key="4">
    <source>
        <dbReference type="SMART" id="SM00646"/>
    </source>
</evidence>
<dbReference type="InterPro" id="IPR012854">
    <property type="entry name" value="Cu_amine_oxidase-like_N"/>
</dbReference>
<comment type="caution">
    <text evidence="5">The sequence shown here is derived from an EMBL/GenBank/DDBJ whole genome shotgun (WGS) entry which is preliminary data.</text>
</comment>
<dbReference type="Proteomes" id="UP000800303">
    <property type="component" value="Unassembled WGS sequence"/>
</dbReference>
<organism evidence="5 6">
    <name type="scientific">Saccharibacillus alkalitolerans</name>
    <dbReference type="NCBI Taxonomy" id="2705290"/>
    <lineage>
        <taxon>Bacteria</taxon>
        <taxon>Bacillati</taxon>
        <taxon>Bacillota</taxon>
        <taxon>Bacilli</taxon>
        <taxon>Bacillales</taxon>
        <taxon>Paenibacillaceae</taxon>
        <taxon>Saccharibacillus</taxon>
    </lineage>
</organism>
<dbReference type="Pfam" id="PF01520">
    <property type="entry name" value="Amidase_3"/>
    <property type="match status" value="1"/>
</dbReference>
<keyword evidence="3" id="KW-0732">Signal</keyword>
<dbReference type="Pfam" id="PF07833">
    <property type="entry name" value="Cu_amine_oxidN1"/>
    <property type="match status" value="1"/>
</dbReference>
<dbReference type="PANTHER" id="PTHR30404:SF0">
    <property type="entry name" value="N-ACETYLMURAMOYL-L-ALANINE AMIDASE AMIC"/>
    <property type="match status" value="1"/>
</dbReference>
<dbReference type="InterPro" id="IPR021731">
    <property type="entry name" value="AMIN_dom"/>
</dbReference>
<reference evidence="5 6" key="1">
    <citation type="submission" date="2020-01" db="EMBL/GenBank/DDBJ databases">
        <title>Polyphasic characterisation and genomic insights into a novel alkali tolerant bacterium VR-M41.</title>
        <authorList>
            <person name="Vemuluri V.R."/>
        </authorList>
    </citation>
    <scope>NUCLEOTIDE SEQUENCE [LARGE SCALE GENOMIC DNA]</scope>
    <source>
        <strain evidence="5 6">VR-M41</strain>
    </source>
</reference>
<accession>A0ABX0F8B2</accession>
<evidence type="ECO:0000313" key="5">
    <source>
        <dbReference type="EMBL" id="NGZ77102.1"/>
    </source>
</evidence>
<feature type="domain" description="MurNAc-LAA" evidence="4">
    <location>
        <begin position="373"/>
        <end position="482"/>
    </location>
</feature>
<sequence>MNFKKNAWKKTAVALAAVMLLALLVLPNGVRQASAAPAAEASIMLDGRAIDGAEPLVLKGTTMVPIRVVSEQLGYSVDWNQSAGRITIGGDPVPLVLTIGSQTADAFSGAVKMEQAPFVRSNTTYVPLRFVGSQMGLGVKWEQSSRTVYLQSPAAEPPAPAAPAIPAAPAVPSVPSTSGGTPAPSANNVSIDGISFSDNRLTISAGGAVTPSSSVLTAPDRIVVDLPNTAFGPALQAGGNLKLGQVAKLPVETSSAVKQVRYSLFSESPSTVRVVIDLNRSVGYNLYTEGNLVLVDLNDDGAAPPIGTNGKKIVVIDPGHGDHDPGGVGNGVQEKDVVLNVGLKVAALLKQEPGIDLIMTRSDDTFVTLDGRAKIANDANADVYLSIHSNIASSNSASGTETFYADAARSKSLSDTIQKHVQAATGFKDRGSKQANYLVIRKTTMPAALVELGFLSNKQEAAVMVQDDFQQKVAEAIVAGIKEYLGLN</sequence>
<dbReference type="CDD" id="cd02696">
    <property type="entry name" value="MurNAc-LAA"/>
    <property type="match status" value="1"/>
</dbReference>
<dbReference type="SUPFAM" id="SSF53187">
    <property type="entry name" value="Zn-dependent exopeptidases"/>
    <property type="match status" value="1"/>
</dbReference>
<gene>
    <name evidence="5" type="ORF">GYN08_17485</name>
</gene>
<name>A0ABX0F8B2_9BACL</name>
<dbReference type="RefSeq" id="WP_166276853.1">
    <property type="nucleotide sequence ID" value="NZ_JAAFGS010000006.1"/>
</dbReference>
<evidence type="ECO:0000256" key="3">
    <source>
        <dbReference type="SAM" id="SignalP"/>
    </source>
</evidence>
<dbReference type="SMART" id="SM00646">
    <property type="entry name" value="Ami_3"/>
    <property type="match status" value="1"/>
</dbReference>
<evidence type="ECO:0000256" key="2">
    <source>
        <dbReference type="SAM" id="MobiDB-lite"/>
    </source>
</evidence>